<organism evidence="1">
    <name type="scientific">marine metagenome</name>
    <dbReference type="NCBI Taxonomy" id="408172"/>
    <lineage>
        <taxon>unclassified sequences</taxon>
        <taxon>metagenomes</taxon>
        <taxon>ecological metagenomes</taxon>
    </lineage>
</organism>
<evidence type="ECO:0000313" key="1">
    <source>
        <dbReference type="EMBL" id="SVB33558.1"/>
    </source>
</evidence>
<name>A0A382D545_9ZZZZ</name>
<gene>
    <name evidence="1" type="ORF">METZ01_LOCUS186412</name>
</gene>
<dbReference type="EMBL" id="UINC01037692">
    <property type="protein sequence ID" value="SVB33558.1"/>
    <property type="molecule type" value="Genomic_DNA"/>
</dbReference>
<reference evidence="1" key="1">
    <citation type="submission" date="2018-05" db="EMBL/GenBank/DDBJ databases">
        <authorList>
            <person name="Lanie J.A."/>
            <person name="Ng W.-L."/>
            <person name="Kazmierczak K.M."/>
            <person name="Andrzejewski T.M."/>
            <person name="Davidsen T.M."/>
            <person name="Wayne K.J."/>
            <person name="Tettelin H."/>
            <person name="Glass J.I."/>
            <person name="Rusch D."/>
            <person name="Podicherti R."/>
            <person name="Tsui H.-C.T."/>
            <person name="Winkler M.E."/>
        </authorList>
    </citation>
    <scope>NUCLEOTIDE SEQUENCE</scope>
</reference>
<accession>A0A382D545</accession>
<proteinExistence type="predicted"/>
<dbReference type="AlphaFoldDB" id="A0A382D545"/>
<protein>
    <submittedName>
        <fullName evidence="1">Uncharacterized protein</fullName>
    </submittedName>
</protein>
<sequence>MQCFYKSSYGLGRGPFFVWGGIWGGK</sequence>